<evidence type="ECO:0000313" key="2">
    <source>
        <dbReference type="Proteomes" id="UP000011668"/>
    </source>
</evidence>
<gene>
    <name evidence="1" type="ORF">AG1IA_09618</name>
</gene>
<accession>L8WHU0</accession>
<protein>
    <submittedName>
        <fullName evidence="1">Uncharacterized protein</fullName>
    </submittedName>
</protein>
<organism evidence="1 2">
    <name type="scientific">Thanatephorus cucumeris (strain AG1-IA)</name>
    <name type="common">Rice sheath blight fungus</name>
    <name type="synonym">Rhizoctonia solani</name>
    <dbReference type="NCBI Taxonomy" id="983506"/>
    <lineage>
        <taxon>Eukaryota</taxon>
        <taxon>Fungi</taxon>
        <taxon>Dikarya</taxon>
        <taxon>Basidiomycota</taxon>
        <taxon>Agaricomycotina</taxon>
        <taxon>Agaricomycetes</taxon>
        <taxon>Cantharellales</taxon>
        <taxon>Ceratobasidiaceae</taxon>
        <taxon>Rhizoctonia</taxon>
        <taxon>Rhizoctonia solani AG-1</taxon>
    </lineage>
</organism>
<dbReference type="Proteomes" id="UP000011668">
    <property type="component" value="Unassembled WGS sequence"/>
</dbReference>
<keyword evidence="2" id="KW-1185">Reference proteome</keyword>
<dbReference type="HOGENOM" id="CLU_1817108_0_0_1"/>
<dbReference type="EMBL" id="AFRT01003612">
    <property type="protein sequence ID" value="ELU36353.1"/>
    <property type="molecule type" value="Genomic_DNA"/>
</dbReference>
<proteinExistence type="predicted"/>
<reference evidence="1 2" key="1">
    <citation type="journal article" date="2013" name="Nat. Commun.">
        <title>The evolution and pathogenic mechanisms of the rice sheath blight pathogen.</title>
        <authorList>
            <person name="Zheng A."/>
            <person name="Lin R."/>
            <person name="Xu L."/>
            <person name="Qin P."/>
            <person name="Tang C."/>
            <person name="Ai P."/>
            <person name="Zhang D."/>
            <person name="Liu Y."/>
            <person name="Sun Z."/>
            <person name="Feng H."/>
            <person name="Wang Y."/>
            <person name="Chen Y."/>
            <person name="Liang X."/>
            <person name="Fu R."/>
            <person name="Li Q."/>
            <person name="Zhang J."/>
            <person name="Yu X."/>
            <person name="Xie Z."/>
            <person name="Ding L."/>
            <person name="Guan P."/>
            <person name="Tang J."/>
            <person name="Liang Y."/>
            <person name="Wang S."/>
            <person name="Deng Q."/>
            <person name="Li S."/>
            <person name="Zhu J."/>
            <person name="Wang L."/>
            <person name="Liu H."/>
            <person name="Li P."/>
        </authorList>
    </citation>
    <scope>NUCLEOTIDE SEQUENCE [LARGE SCALE GENOMIC DNA]</scope>
    <source>
        <strain evidence="2">AG-1 IA</strain>
    </source>
</reference>
<evidence type="ECO:0000313" key="1">
    <source>
        <dbReference type="EMBL" id="ELU36353.1"/>
    </source>
</evidence>
<name>L8WHU0_THACA</name>
<sequence>MKRCDRRSLENCLVDCAARARAPVHWGACGGGGRAASRVSRGGFGARVTVGSARRVGNRRAPNAGRCIPGVRYSGGNWERARAVVGLPIFNDQTEHVRALNLISVRVEETSPSDVPGSISTIPRSICFDVNLFAGFTRKMRR</sequence>
<dbReference type="AlphaFoldDB" id="L8WHU0"/>
<comment type="caution">
    <text evidence="1">The sequence shown here is derived from an EMBL/GenBank/DDBJ whole genome shotgun (WGS) entry which is preliminary data.</text>
</comment>